<proteinExistence type="predicted"/>
<accession>A0ABR4CW53</accession>
<protein>
    <submittedName>
        <fullName evidence="2">Uncharacterized protein</fullName>
    </submittedName>
</protein>
<evidence type="ECO:0000313" key="2">
    <source>
        <dbReference type="EMBL" id="KAL2073671.1"/>
    </source>
</evidence>
<dbReference type="Proteomes" id="UP001595075">
    <property type="component" value="Unassembled WGS sequence"/>
</dbReference>
<reference evidence="2 3" key="1">
    <citation type="journal article" date="2024" name="Commun. Biol.">
        <title>Comparative genomic analysis of thermophilic fungi reveals convergent evolutionary adaptations and gene losses.</title>
        <authorList>
            <person name="Steindorff A.S."/>
            <person name="Aguilar-Pontes M.V."/>
            <person name="Robinson A.J."/>
            <person name="Andreopoulos B."/>
            <person name="LaButti K."/>
            <person name="Kuo A."/>
            <person name="Mondo S."/>
            <person name="Riley R."/>
            <person name="Otillar R."/>
            <person name="Haridas S."/>
            <person name="Lipzen A."/>
            <person name="Grimwood J."/>
            <person name="Schmutz J."/>
            <person name="Clum A."/>
            <person name="Reid I.D."/>
            <person name="Moisan M.C."/>
            <person name="Butler G."/>
            <person name="Nguyen T.T.M."/>
            <person name="Dewar K."/>
            <person name="Conant G."/>
            <person name="Drula E."/>
            <person name="Henrissat B."/>
            <person name="Hansel C."/>
            <person name="Singer S."/>
            <person name="Hutchinson M.I."/>
            <person name="de Vries R.P."/>
            <person name="Natvig D.O."/>
            <person name="Powell A.J."/>
            <person name="Tsang A."/>
            <person name="Grigoriev I.V."/>
        </authorList>
    </citation>
    <scope>NUCLEOTIDE SEQUENCE [LARGE SCALE GENOMIC DNA]</scope>
    <source>
        <strain evidence="2 3">CBS 494.80</strain>
    </source>
</reference>
<evidence type="ECO:0000256" key="1">
    <source>
        <dbReference type="SAM" id="MobiDB-lite"/>
    </source>
</evidence>
<sequence>MLNKYLASQLSSVPQPESSSFPSTRDYDGRPKTALTSRLVSQLQLQRPGIKTDLVNGSSCIFFRAREALGFLPTSNNIFPPIIAVEIQPKSSSYSYDFQYSASPFRTKNPTARFLLDPRNYSCTSPKSGTYRTLSISAEARALLPAPKSKVQNDFSTADLGLYRFVLAA</sequence>
<evidence type="ECO:0000313" key="3">
    <source>
        <dbReference type="Proteomes" id="UP001595075"/>
    </source>
</evidence>
<feature type="region of interest" description="Disordered" evidence="1">
    <location>
        <begin position="7"/>
        <end position="30"/>
    </location>
</feature>
<comment type="caution">
    <text evidence="2">The sequence shown here is derived from an EMBL/GenBank/DDBJ whole genome shotgun (WGS) entry which is preliminary data.</text>
</comment>
<name>A0ABR4CW53_9HELO</name>
<feature type="compositionally biased region" description="Polar residues" evidence="1">
    <location>
        <begin position="7"/>
        <end position="23"/>
    </location>
</feature>
<keyword evidence="3" id="KW-1185">Reference proteome</keyword>
<gene>
    <name evidence="2" type="ORF">VTL71DRAFT_10997</name>
</gene>
<organism evidence="2 3">
    <name type="scientific">Oculimacula yallundae</name>
    <dbReference type="NCBI Taxonomy" id="86028"/>
    <lineage>
        <taxon>Eukaryota</taxon>
        <taxon>Fungi</taxon>
        <taxon>Dikarya</taxon>
        <taxon>Ascomycota</taxon>
        <taxon>Pezizomycotina</taxon>
        <taxon>Leotiomycetes</taxon>
        <taxon>Helotiales</taxon>
        <taxon>Ploettnerulaceae</taxon>
        <taxon>Oculimacula</taxon>
    </lineage>
</organism>
<dbReference type="EMBL" id="JAZHXI010000003">
    <property type="protein sequence ID" value="KAL2073671.1"/>
    <property type="molecule type" value="Genomic_DNA"/>
</dbReference>